<dbReference type="AlphaFoldDB" id="A0A933W9Z1"/>
<evidence type="ECO:0000256" key="1">
    <source>
        <dbReference type="ARBA" id="ARBA00004533"/>
    </source>
</evidence>
<name>A0A933W9Z1_UNCEI</name>
<keyword evidence="2" id="KW-1003">Cell membrane</keyword>
<comment type="subcellular location">
    <subcellularLocation>
        <location evidence="1">Cell inner membrane</location>
    </subcellularLocation>
</comment>
<keyword evidence="5" id="KW-0472">Membrane</keyword>
<dbReference type="Proteomes" id="UP000696931">
    <property type="component" value="Unassembled WGS sequence"/>
</dbReference>
<keyword evidence="6 7" id="KW-0012">Acyltransferase</keyword>
<dbReference type="PIRSF" id="PIRSF026649">
    <property type="entry name" value="MsbB"/>
    <property type="match status" value="1"/>
</dbReference>
<sequence>MKPKHLAEFLLVKAAFGAAGLLPWQRSLALGAALGDFVRRLGVRVDVARANLALAFPEMSAEERERILRLTYREVGRIAIEYGRFAQLANEPTDRVFERIDGEEHAKALVGRGTIMFSGHYGNLELFAAHVAKYNPVDLLVKPQSNPLVNELVVNLRRQCGVGVIPTGGGVKQIFKSLRAGRWIAMAADQDARRHGVFVPFFGRLASTPEGPARISLQTGAPLLFGHVRRRPDGRHDVFLDPPREATLPPTEENVRELVAWYTTRLEEIIREQPEHWFWLHRRWKTAPPAGATEE</sequence>
<evidence type="ECO:0000256" key="3">
    <source>
        <dbReference type="ARBA" id="ARBA00022519"/>
    </source>
</evidence>
<organism evidence="7 8">
    <name type="scientific">Eiseniibacteriota bacterium</name>
    <dbReference type="NCBI Taxonomy" id="2212470"/>
    <lineage>
        <taxon>Bacteria</taxon>
        <taxon>Candidatus Eiseniibacteriota</taxon>
    </lineage>
</organism>
<dbReference type="EMBL" id="JACRIW010000038">
    <property type="protein sequence ID" value="MBI5168839.1"/>
    <property type="molecule type" value="Genomic_DNA"/>
</dbReference>
<dbReference type="CDD" id="cd07984">
    <property type="entry name" value="LPLAT_LABLAT-like"/>
    <property type="match status" value="1"/>
</dbReference>
<dbReference type="GO" id="GO:0005886">
    <property type="term" value="C:plasma membrane"/>
    <property type="evidence" value="ECO:0007669"/>
    <property type="project" value="UniProtKB-SubCell"/>
</dbReference>
<evidence type="ECO:0000256" key="4">
    <source>
        <dbReference type="ARBA" id="ARBA00022679"/>
    </source>
</evidence>
<evidence type="ECO:0000313" key="8">
    <source>
        <dbReference type="Proteomes" id="UP000696931"/>
    </source>
</evidence>
<gene>
    <name evidence="7" type="ORF">HZA61_05070</name>
</gene>
<evidence type="ECO:0000313" key="7">
    <source>
        <dbReference type="EMBL" id="MBI5168839.1"/>
    </source>
</evidence>
<dbReference type="GO" id="GO:0009247">
    <property type="term" value="P:glycolipid biosynthetic process"/>
    <property type="evidence" value="ECO:0007669"/>
    <property type="project" value="UniProtKB-ARBA"/>
</dbReference>
<reference evidence="7" key="1">
    <citation type="submission" date="2020-07" db="EMBL/GenBank/DDBJ databases">
        <title>Huge and variable diversity of episymbiotic CPR bacteria and DPANN archaea in groundwater ecosystems.</title>
        <authorList>
            <person name="He C.Y."/>
            <person name="Keren R."/>
            <person name="Whittaker M."/>
            <person name="Farag I.F."/>
            <person name="Doudna J."/>
            <person name="Cate J.H.D."/>
            <person name="Banfield J.F."/>
        </authorList>
    </citation>
    <scope>NUCLEOTIDE SEQUENCE</scope>
    <source>
        <strain evidence="7">NC_groundwater_1813_Pr3_B-0.1um_71_17</strain>
    </source>
</reference>
<dbReference type="PANTHER" id="PTHR30606">
    <property type="entry name" value="LIPID A BIOSYNTHESIS LAUROYL ACYLTRANSFERASE"/>
    <property type="match status" value="1"/>
</dbReference>
<accession>A0A933W9Z1</accession>
<evidence type="ECO:0000256" key="5">
    <source>
        <dbReference type="ARBA" id="ARBA00023136"/>
    </source>
</evidence>
<evidence type="ECO:0000256" key="2">
    <source>
        <dbReference type="ARBA" id="ARBA00022475"/>
    </source>
</evidence>
<dbReference type="PANTHER" id="PTHR30606:SF10">
    <property type="entry name" value="PHOSPHATIDYLINOSITOL MANNOSIDE ACYLTRANSFERASE"/>
    <property type="match status" value="1"/>
</dbReference>
<keyword evidence="4" id="KW-0808">Transferase</keyword>
<comment type="caution">
    <text evidence="7">The sequence shown here is derived from an EMBL/GenBank/DDBJ whole genome shotgun (WGS) entry which is preliminary data.</text>
</comment>
<dbReference type="GO" id="GO:0016746">
    <property type="term" value="F:acyltransferase activity"/>
    <property type="evidence" value="ECO:0007669"/>
    <property type="project" value="UniProtKB-KW"/>
</dbReference>
<keyword evidence="3" id="KW-0997">Cell inner membrane</keyword>
<dbReference type="Pfam" id="PF03279">
    <property type="entry name" value="Lip_A_acyltrans"/>
    <property type="match status" value="1"/>
</dbReference>
<dbReference type="InterPro" id="IPR004960">
    <property type="entry name" value="LipA_acyltrans"/>
</dbReference>
<proteinExistence type="predicted"/>
<evidence type="ECO:0000256" key="6">
    <source>
        <dbReference type="ARBA" id="ARBA00023315"/>
    </source>
</evidence>
<protein>
    <submittedName>
        <fullName evidence="7">Lysophospholipid acyltransferase family protein</fullName>
    </submittedName>
</protein>